<comment type="subcellular location">
    <subcellularLocation>
        <location evidence="1">Secreted</location>
    </subcellularLocation>
</comment>
<evidence type="ECO:0000256" key="1">
    <source>
        <dbReference type="ARBA" id="ARBA00004613"/>
    </source>
</evidence>
<dbReference type="PANTHER" id="PTHR10494">
    <property type="entry name" value="BONE MORPHOGENETIC PROTEIN INHIBITOR, NOGGIN"/>
    <property type="match status" value="1"/>
</dbReference>
<comment type="similarity">
    <text evidence="2">Belongs to the noggin family.</text>
</comment>
<dbReference type="GO" id="GO:0005615">
    <property type="term" value="C:extracellular space"/>
    <property type="evidence" value="ECO:0007669"/>
    <property type="project" value="TreeGrafter"/>
</dbReference>
<dbReference type="EMBL" id="GGMR01012850">
    <property type="protein sequence ID" value="MBY25469.1"/>
    <property type="molecule type" value="Transcribed_RNA"/>
</dbReference>
<reference evidence="7" key="1">
    <citation type="submission" date="2018-04" db="EMBL/GenBank/DDBJ databases">
        <title>Transcriptome of Schizaphis graminum biotype I.</title>
        <authorList>
            <person name="Scully E.D."/>
            <person name="Geib S.M."/>
            <person name="Palmer N.A."/>
            <person name="Koch K."/>
            <person name="Bradshaw J."/>
            <person name="Heng-Moss T."/>
            <person name="Sarath G."/>
        </authorList>
    </citation>
    <scope>NUCLEOTIDE SEQUENCE</scope>
</reference>
<feature type="signal peptide" evidence="6">
    <location>
        <begin position="1"/>
        <end position="34"/>
    </location>
</feature>
<dbReference type="AlphaFoldDB" id="A0A2S2P7M9"/>
<dbReference type="GO" id="GO:0009953">
    <property type="term" value="P:dorsal/ventral pattern formation"/>
    <property type="evidence" value="ECO:0007669"/>
    <property type="project" value="TreeGrafter"/>
</dbReference>
<evidence type="ECO:0000256" key="4">
    <source>
        <dbReference type="ARBA" id="ARBA00022525"/>
    </source>
</evidence>
<dbReference type="SUPFAM" id="SSF57501">
    <property type="entry name" value="Cystine-knot cytokines"/>
    <property type="match status" value="1"/>
</dbReference>
<organism evidence="7">
    <name type="scientific">Schizaphis graminum</name>
    <name type="common">Green bug aphid</name>
    <dbReference type="NCBI Taxonomy" id="13262"/>
    <lineage>
        <taxon>Eukaryota</taxon>
        <taxon>Metazoa</taxon>
        <taxon>Ecdysozoa</taxon>
        <taxon>Arthropoda</taxon>
        <taxon>Hexapoda</taxon>
        <taxon>Insecta</taxon>
        <taxon>Pterygota</taxon>
        <taxon>Neoptera</taxon>
        <taxon>Paraneoptera</taxon>
        <taxon>Hemiptera</taxon>
        <taxon>Sternorrhyncha</taxon>
        <taxon>Aphidomorpha</taxon>
        <taxon>Aphidoidea</taxon>
        <taxon>Aphididae</taxon>
        <taxon>Aphidini</taxon>
        <taxon>Schizaphis</taxon>
    </lineage>
</organism>
<dbReference type="GO" id="GO:0045596">
    <property type="term" value="P:negative regulation of cell differentiation"/>
    <property type="evidence" value="ECO:0007669"/>
    <property type="project" value="InterPro"/>
</dbReference>
<dbReference type="InterPro" id="IPR008717">
    <property type="entry name" value="Noggin"/>
</dbReference>
<dbReference type="InterPro" id="IPR029034">
    <property type="entry name" value="Cystine-knot_cytokine"/>
</dbReference>
<sequence length="257" mass="29884">MRRRPHIMQRSFDVGVSLLVVLTAVGEQLQYADAVNSPARKTGEQKSFSVWFRAEPDLPRKKDMKADKLNRLIGSDYNEMWMSKTAIVTAYHGNVSDAAGIKSSETSGPDNLQLPEQLPAQYQEMMRTWLVHRSTCPVEYVWTDLGKSFWPRWIKNGRCGRSETMSCSWPPGMSCMPSSIKVLNLLRWHCWLKNRKNKRKNRERKMMELLKVHAARSRRATGPRKNKKKDDKFRCLWIKVPYPVTEDCTCSCRKNDE</sequence>
<gene>
    <name evidence="7" type="primary">Nog</name>
    <name evidence="7" type="ORF">g.107804</name>
</gene>
<dbReference type="GO" id="GO:0030514">
    <property type="term" value="P:negative regulation of BMP signaling pathway"/>
    <property type="evidence" value="ECO:0007669"/>
    <property type="project" value="InterPro"/>
</dbReference>
<keyword evidence="4" id="KW-0964">Secreted</keyword>
<dbReference type="Gene3D" id="2.10.90.10">
    <property type="entry name" value="Cystine-knot cytokines"/>
    <property type="match status" value="1"/>
</dbReference>
<dbReference type="Pfam" id="PF05806">
    <property type="entry name" value="Noggin"/>
    <property type="match status" value="1"/>
</dbReference>
<keyword evidence="5 6" id="KW-0732">Signal</keyword>
<evidence type="ECO:0000256" key="2">
    <source>
        <dbReference type="ARBA" id="ARBA00007480"/>
    </source>
</evidence>
<evidence type="ECO:0000256" key="6">
    <source>
        <dbReference type="SAM" id="SignalP"/>
    </source>
</evidence>
<accession>A0A2S2P7M9</accession>
<protein>
    <submittedName>
        <fullName evidence="7">Noggin</fullName>
    </submittedName>
</protein>
<dbReference type="PANTHER" id="PTHR10494:SF6">
    <property type="entry name" value="NOGGIN"/>
    <property type="match status" value="1"/>
</dbReference>
<evidence type="ECO:0000256" key="5">
    <source>
        <dbReference type="ARBA" id="ARBA00022729"/>
    </source>
</evidence>
<feature type="chain" id="PRO_5015422325" evidence="6">
    <location>
        <begin position="35"/>
        <end position="257"/>
    </location>
</feature>
<name>A0A2S2P7M9_SCHGA</name>
<proteinExistence type="inferred from homology"/>
<evidence type="ECO:0000256" key="3">
    <source>
        <dbReference type="ARBA" id="ARBA00022473"/>
    </source>
</evidence>
<evidence type="ECO:0000313" key="7">
    <source>
        <dbReference type="EMBL" id="MBY25469.1"/>
    </source>
</evidence>
<keyword evidence="3" id="KW-0217">Developmental protein</keyword>